<feature type="domain" description="Thioesterase" evidence="2">
    <location>
        <begin position="129"/>
        <end position="211"/>
    </location>
</feature>
<dbReference type="Proteomes" id="UP000053789">
    <property type="component" value="Unassembled WGS sequence"/>
</dbReference>
<evidence type="ECO:0000259" key="2">
    <source>
        <dbReference type="Pfam" id="PF03061"/>
    </source>
</evidence>
<dbReference type="InterPro" id="IPR052061">
    <property type="entry name" value="PTE-AB_protein"/>
</dbReference>
<dbReference type="EMBL" id="KN846980">
    <property type="protein sequence ID" value="KIW99019.1"/>
    <property type="molecule type" value="Genomic_DNA"/>
</dbReference>
<evidence type="ECO:0000256" key="1">
    <source>
        <dbReference type="SAM" id="MobiDB-lite"/>
    </source>
</evidence>
<dbReference type="InterPro" id="IPR006683">
    <property type="entry name" value="Thioestr_dom"/>
</dbReference>
<gene>
    <name evidence="3" type="ORF">Z519_00682</name>
</gene>
<dbReference type="AlphaFoldDB" id="A0A0D2IQP4"/>
<dbReference type="RefSeq" id="XP_016625688.1">
    <property type="nucleotide sequence ID" value="XM_016758439.1"/>
</dbReference>
<dbReference type="GeneID" id="27693610"/>
<evidence type="ECO:0000313" key="4">
    <source>
        <dbReference type="Proteomes" id="UP000053789"/>
    </source>
</evidence>
<keyword evidence="4" id="KW-1185">Reference proteome</keyword>
<name>A0A0D2IQP4_CLAB1</name>
<dbReference type="InterPro" id="IPR029069">
    <property type="entry name" value="HotDog_dom_sf"/>
</dbReference>
<dbReference type="SUPFAM" id="SSF54637">
    <property type="entry name" value="Thioesterase/thiol ester dehydrase-isomerase"/>
    <property type="match status" value="1"/>
</dbReference>
<proteinExistence type="predicted"/>
<evidence type="ECO:0000313" key="3">
    <source>
        <dbReference type="EMBL" id="KIW99019.1"/>
    </source>
</evidence>
<dbReference type="CDD" id="cd03443">
    <property type="entry name" value="PaaI_thioesterase"/>
    <property type="match status" value="1"/>
</dbReference>
<dbReference type="PANTHER" id="PTHR47260">
    <property type="entry name" value="UPF0644 PROTEIN PB2B4.06"/>
    <property type="match status" value="1"/>
</dbReference>
<dbReference type="VEuPathDB" id="FungiDB:Z519_00682"/>
<sequence>MGPDWVDFLEYINTTPVPREEIEHFRTTWARKYVDDPAYRPIVTFSRIPKSNGVDAFFAKTIRSPTTVPSALMLIRRDFVTPAEGLQKQQQQQQKTHQKRRDEENSMNESPDCIWLLDLRSDLNGFKDTTHGGVLCALMDEALSICVEIHRQQTTMGSGASNLNLYTAYLTTNYRAPVLNPCTVAVKSRLERREGRKWFLTGSLEDEQGRVLTDANGLWVVAKERL</sequence>
<dbReference type="HOGENOM" id="CLU_052827_4_0_1"/>
<dbReference type="Pfam" id="PF03061">
    <property type="entry name" value="4HBT"/>
    <property type="match status" value="1"/>
</dbReference>
<protein>
    <recommendedName>
        <fullName evidence="2">Thioesterase domain-containing protein</fullName>
    </recommendedName>
</protein>
<organism evidence="3 4">
    <name type="scientific">Cladophialophora bantiana (strain ATCC 10958 / CBS 173.52 / CDC B-1940 / NIH 8579)</name>
    <name type="common">Xylohypha bantiana</name>
    <dbReference type="NCBI Taxonomy" id="1442370"/>
    <lineage>
        <taxon>Eukaryota</taxon>
        <taxon>Fungi</taxon>
        <taxon>Dikarya</taxon>
        <taxon>Ascomycota</taxon>
        <taxon>Pezizomycotina</taxon>
        <taxon>Eurotiomycetes</taxon>
        <taxon>Chaetothyriomycetidae</taxon>
        <taxon>Chaetothyriales</taxon>
        <taxon>Herpotrichiellaceae</taxon>
        <taxon>Cladophialophora</taxon>
    </lineage>
</organism>
<dbReference type="OrthoDB" id="506431at2759"/>
<reference evidence="3" key="1">
    <citation type="submission" date="2015-01" db="EMBL/GenBank/DDBJ databases">
        <title>The Genome Sequence of Cladophialophora bantiana CBS 173.52.</title>
        <authorList>
            <consortium name="The Broad Institute Genomics Platform"/>
            <person name="Cuomo C."/>
            <person name="de Hoog S."/>
            <person name="Gorbushina A."/>
            <person name="Stielow B."/>
            <person name="Teixiera M."/>
            <person name="Abouelleil A."/>
            <person name="Chapman S.B."/>
            <person name="Priest M."/>
            <person name="Young S.K."/>
            <person name="Wortman J."/>
            <person name="Nusbaum C."/>
            <person name="Birren B."/>
        </authorList>
    </citation>
    <scope>NUCLEOTIDE SEQUENCE [LARGE SCALE GENOMIC DNA]</scope>
    <source>
        <strain evidence="3">CBS 173.52</strain>
    </source>
</reference>
<dbReference type="Gene3D" id="3.10.129.10">
    <property type="entry name" value="Hotdog Thioesterase"/>
    <property type="match status" value="1"/>
</dbReference>
<accession>A0A0D2IQP4</accession>
<dbReference type="PANTHER" id="PTHR47260:SF3">
    <property type="entry name" value="THIOESTERASE FAMILY PROTEIN (AFU_ORTHOLOGUE AFUA_7G03960)"/>
    <property type="match status" value="1"/>
</dbReference>
<feature type="region of interest" description="Disordered" evidence="1">
    <location>
        <begin position="84"/>
        <end position="107"/>
    </location>
</feature>